<dbReference type="KEGG" id="vg:19735527"/>
<evidence type="ECO:0000313" key="4">
    <source>
        <dbReference type="Proteomes" id="UP000168428"/>
    </source>
</evidence>
<dbReference type="GeneID" id="19735527"/>
<keyword evidence="4" id="KW-1185">Reference proteome</keyword>
<dbReference type="EMBL" id="KF274499">
    <property type="protein sequence ID" value="AIA62089.1"/>
    <property type="molecule type" value="Genomic_DNA"/>
</dbReference>
<reference evidence="3 4" key="1">
    <citation type="journal article" date="2014" name="Vet. Microbiol.">
        <title>Malignant catarrhal fever in American bison (Bison bison) experimentally infected with alcelaphine herpesvirus 2.</title>
        <authorList>
            <person name="Taus N.S."/>
            <person name="O'Toole D."/>
            <person name="Herndon D.R."/>
            <person name="Cunha C.W."/>
            <person name="Warg J.V."/>
            <person name="Seal B.S."/>
            <person name="Brooking A."/>
            <person name="Li H."/>
        </authorList>
    </citation>
    <scope>NUCLEOTIDE SEQUENCE [LARGE SCALE GENOMIC DNA]</scope>
    <source>
        <strain evidence="3">Topi-AlHV-2</strain>
    </source>
</reference>
<protein>
    <submittedName>
        <fullName evidence="3">Orf52</fullName>
    </submittedName>
</protein>
<gene>
    <name evidence="3" type="ORF">ALHV2gp49</name>
</gene>
<accession>A0A068A9X3</accession>
<organism evidence="3 4">
    <name type="scientific">Alcelaphine gammaherpesvirus 2</name>
    <dbReference type="NCBI Taxonomy" id="138184"/>
    <lineage>
        <taxon>Viruses</taxon>
        <taxon>Duplodnaviria</taxon>
        <taxon>Heunggongvirae</taxon>
        <taxon>Peploviricota</taxon>
        <taxon>Herviviricetes</taxon>
        <taxon>Herpesvirales</taxon>
        <taxon>Orthoherpesviridae</taxon>
        <taxon>Gammaherpesvirinae</taxon>
        <taxon>Macavirus</taxon>
        <taxon>Macavirus alcelaphinegamma2</taxon>
    </lineage>
</organism>
<dbReference type="OrthoDB" id="38200at10239"/>
<dbReference type="Pfam" id="PF05812">
    <property type="entry name" value="Herpes_BLRF2"/>
    <property type="match status" value="1"/>
</dbReference>
<evidence type="ECO:0000313" key="3">
    <source>
        <dbReference type="EMBL" id="AIA62089.1"/>
    </source>
</evidence>
<dbReference type="Gene3D" id="1.10.3390.10">
    <property type="entry name" value="YejL-like"/>
    <property type="match status" value="1"/>
</dbReference>
<dbReference type="RefSeq" id="YP_009044435.1">
    <property type="nucleotide sequence ID" value="NC_024382.1"/>
</dbReference>
<proteinExistence type="inferred from homology"/>
<dbReference type="SUPFAM" id="SSF160459">
    <property type="entry name" value="BLRF2-like"/>
    <property type="match status" value="1"/>
</dbReference>
<feature type="region of interest" description="Disordered" evidence="2">
    <location>
        <begin position="106"/>
        <end position="127"/>
    </location>
</feature>
<feature type="region of interest" description="Disordered" evidence="2">
    <location>
        <begin position="24"/>
        <end position="51"/>
    </location>
</feature>
<dbReference type="Proteomes" id="UP000168428">
    <property type="component" value="Segment"/>
</dbReference>
<name>A0A068A9X3_9GAMA</name>
<evidence type="ECO:0000256" key="1">
    <source>
        <dbReference type="ARBA" id="ARBA00008922"/>
    </source>
</evidence>
<dbReference type="InterPro" id="IPR008642">
    <property type="entry name" value="Herpes_BLRF2"/>
</dbReference>
<comment type="similarity">
    <text evidence="1">Belongs to the herpesviridae BLRF2 family.</text>
</comment>
<evidence type="ECO:0000256" key="2">
    <source>
        <dbReference type="SAM" id="MobiDB-lite"/>
    </source>
</evidence>
<feature type="compositionally biased region" description="Basic residues" evidence="2">
    <location>
        <begin position="112"/>
        <end position="121"/>
    </location>
</feature>
<sequence length="127" mass="14683">MDPSKLTVQQLAAQLAELQMENSKLRRKLRRSVGGPLTSQQEPQPPHVLSPEERRLVLARWHSRFNNKAAQMLQCKIESLTAILKTEEDINKVLGNADFRLHFAPDNDLHAKKLRKEKRRQARGEQQ</sequence>